<protein>
    <submittedName>
        <fullName evidence="2">Uncharacterized protein</fullName>
    </submittedName>
</protein>
<evidence type="ECO:0000313" key="2">
    <source>
        <dbReference type="EMBL" id="HHM44473.1"/>
    </source>
</evidence>
<name>A0A7J3VU52_CALS0</name>
<gene>
    <name evidence="2" type="ORF">ENM31_04160</name>
</gene>
<keyword evidence="1" id="KW-0812">Transmembrane</keyword>
<dbReference type="EMBL" id="DRXH01000144">
    <property type="protein sequence ID" value="HHM44473.1"/>
    <property type="molecule type" value="Genomic_DNA"/>
</dbReference>
<organism evidence="2">
    <name type="scientific">Caldiarchaeum subterraneum</name>
    <dbReference type="NCBI Taxonomy" id="311458"/>
    <lineage>
        <taxon>Archaea</taxon>
        <taxon>Nitrososphaerota</taxon>
        <taxon>Candidatus Caldarchaeales</taxon>
        <taxon>Candidatus Caldarchaeaceae</taxon>
        <taxon>Candidatus Caldarchaeum</taxon>
    </lineage>
</organism>
<evidence type="ECO:0000256" key="1">
    <source>
        <dbReference type="SAM" id="Phobius"/>
    </source>
</evidence>
<reference evidence="2" key="1">
    <citation type="journal article" date="2020" name="mSystems">
        <title>Genome- and Community-Level Interaction Insights into Carbon Utilization and Element Cycling Functions of Hydrothermarchaeota in Hydrothermal Sediment.</title>
        <authorList>
            <person name="Zhou Z."/>
            <person name="Liu Y."/>
            <person name="Xu W."/>
            <person name="Pan J."/>
            <person name="Luo Z.H."/>
            <person name="Li M."/>
        </authorList>
    </citation>
    <scope>NUCLEOTIDE SEQUENCE [LARGE SCALE GENOMIC DNA]</scope>
    <source>
        <strain evidence="2">SpSt-1074</strain>
    </source>
</reference>
<accession>A0A7J3VU52</accession>
<sequence length="86" mass="9493">MRLAEVLGSAAVLILAFVLFSALASSSPAYKFWGEDLNRLVPTEPELLWRNVTSYLYGSLFPAFLAFGLVLLTLVIGLSAMLRRED</sequence>
<dbReference type="AlphaFoldDB" id="A0A7J3VU52"/>
<keyword evidence="1" id="KW-0472">Membrane</keyword>
<comment type="caution">
    <text evidence="2">The sequence shown here is derived from an EMBL/GenBank/DDBJ whole genome shotgun (WGS) entry which is preliminary data.</text>
</comment>
<keyword evidence="1" id="KW-1133">Transmembrane helix</keyword>
<feature type="transmembrane region" description="Helical" evidence="1">
    <location>
        <begin position="55"/>
        <end position="82"/>
    </location>
</feature>
<proteinExistence type="predicted"/>